<keyword evidence="3 6" id="KW-0812">Transmembrane</keyword>
<dbReference type="Proteomes" id="UP000476310">
    <property type="component" value="Unassembled WGS sequence"/>
</dbReference>
<evidence type="ECO:0000259" key="7">
    <source>
        <dbReference type="Pfam" id="PF02683"/>
    </source>
</evidence>
<dbReference type="InterPro" id="IPR003834">
    <property type="entry name" value="Cyt_c_assmbl_TM_dom"/>
</dbReference>
<feature type="transmembrane region" description="Helical" evidence="6">
    <location>
        <begin position="139"/>
        <end position="164"/>
    </location>
</feature>
<feature type="transmembrane region" description="Helical" evidence="6">
    <location>
        <begin position="20"/>
        <end position="42"/>
    </location>
</feature>
<comment type="subcellular location">
    <subcellularLocation>
        <location evidence="1">Membrane</location>
        <topology evidence="1">Multi-pass membrane protein</topology>
    </subcellularLocation>
</comment>
<dbReference type="InterPro" id="IPR051790">
    <property type="entry name" value="Cytochrome_c-biogenesis_DsbD"/>
</dbReference>
<keyword evidence="4 6" id="KW-1133">Transmembrane helix</keyword>
<sequence>MSAGITELVTSGPLLLAAPLALAAGVVSFFSPCCLPLVPGYLSYATGMSAADVQEARQGRGRMVAGTALFILGFSALFASYGAALGYVGNVLLENQERLTQILGALTIVLGLLFLGAFERIPIAGRTFRLTYHPRAGLAGAPLLGVMFGLGWTPCIGPTLAAVLSMSATTGTAERGALLAFVYSLGLGLPFLLAALAFRRALRVFGFARRHARTIMRIGGVMLIVVGIPQVTGAWTYFIGQLRYWVAGYQLPL</sequence>
<keyword evidence="5 6" id="KW-0472">Membrane</keyword>
<comment type="similarity">
    <text evidence="2">Belongs to the DsbD family.</text>
</comment>
<feature type="domain" description="Cytochrome C biogenesis protein transmembrane" evidence="7">
    <location>
        <begin position="16"/>
        <end position="226"/>
    </location>
</feature>
<comment type="caution">
    <text evidence="8">The sequence shown here is derived from an EMBL/GenBank/DDBJ whole genome shotgun (WGS) entry which is preliminary data.</text>
</comment>
<evidence type="ECO:0000256" key="4">
    <source>
        <dbReference type="ARBA" id="ARBA00022989"/>
    </source>
</evidence>
<gene>
    <name evidence="8" type="ORF">G4H13_01550</name>
</gene>
<evidence type="ECO:0000313" key="9">
    <source>
        <dbReference type="Proteomes" id="UP000476310"/>
    </source>
</evidence>
<dbReference type="PANTHER" id="PTHR31272">
    <property type="entry name" value="CYTOCHROME C-TYPE BIOGENESIS PROTEIN HI_1454-RELATED"/>
    <property type="match status" value="1"/>
</dbReference>
<evidence type="ECO:0000256" key="6">
    <source>
        <dbReference type="SAM" id="Phobius"/>
    </source>
</evidence>
<reference evidence="8" key="1">
    <citation type="submission" date="2020-02" db="EMBL/GenBank/DDBJ databases">
        <title>A new Streptomyces sp. for controlling soil-borne diseases.</title>
        <authorList>
            <person name="Li X."/>
            <person name="Tian Y."/>
            <person name="Gao K."/>
        </authorList>
    </citation>
    <scope>NUCLEOTIDE SEQUENCE [LARGE SCALE GENOMIC DNA]</scope>
    <source>
        <strain evidence="8">0250</strain>
    </source>
</reference>
<dbReference type="AlphaFoldDB" id="A0A6G4A6V3"/>
<keyword evidence="9" id="KW-1185">Reference proteome</keyword>
<dbReference type="PANTHER" id="PTHR31272:SF4">
    <property type="entry name" value="CYTOCHROME C-TYPE BIOGENESIS PROTEIN HI_1454-RELATED"/>
    <property type="match status" value="1"/>
</dbReference>
<evidence type="ECO:0000256" key="2">
    <source>
        <dbReference type="ARBA" id="ARBA00006143"/>
    </source>
</evidence>
<dbReference type="GO" id="GO:0016020">
    <property type="term" value="C:membrane"/>
    <property type="evidence" value="ECO:0007669"/>
    <property type="project" value="UniProtKB-SubCell"/>
</dbReference>
<dbReference type="RefSeq" id="WP_164422886.1">
    <property type="nucleotide sequence ID" value="NZ_JAAIKT010000001.1"/>
</dbReference>
<organism evidence="8 9">
    <name type="scientific">Streptomyces rhizosphaericus</name>
    <dbReference type="NCBI Taxonomy" id="114699"/>
    <lineage>
        <taxon>Bacteria</taxon>
        <taxon>Bacillati</taxon>
        <taxon>Actinomycetota</taxon>
        <taxon>Actinomycetes</taxon>
        <taxon>Kitasatosporales</taxon>
        <taxon>Streptomycetaceae</taxon>
        <taxon>Streptomyces</taxon>
        <taxon>Streptomyces violaceusniger group</taxon>
    </lineage>
</organism>
<dbReference type="GO" id="GO:0017004">
    <property type="term" value="P:cytochrome complex assembly"/>
    <property type="evidence" value="ECO:0007669"/>
    <property type="project" value="InterPro"/>
</dbReference>
<evidence type="ECO:0000256" key="1">
    <source>
        <dbReference type="ARBA" id="ARBA00004141"/>
    </source>
</evidence>
<protein>
    <submittedName>
        <fullName evidence="8">Cytochrome c biogenesis protein CcdA</fullName>
    </submittedName>
</protein>
<dbReference type="Pfam" id="PF02683">
    <property type="entry name" value="DsbD_TM"/>
    <property type="match status" value="1"/>
</dbReference>
<feature type="transmembrane region" description="Helical" evidence="6">
    <location>
        <begin position="218"/>
        <end position="239"/>
    </location>
</feature>
<feature type="transmembrane region" description="Helical" evidence="6">
    <location>
        <begin position="176"/>
        <end position="198"/>
    </location>
</feature>
<evidence type="ECO:0000256" key="3">
    <source>
        <dbReference type="ARBA" id="ARBA00022692"/>
    </source>
</evidence>
<feature type="transmembrane region" description="Helical" evidence="6">
    <location>
        <begin position="99"/>
        <end position="118"/>
    </location>
</feature>
<evidence type="ECO:0000313" key="8">
    <source>
        <dbReference type="EMBL" id="NEW69126.1"/>
    </source>
</evidence>
<feature type="transmembrane region" description="Helical" evidence="6">
    <location>
        <begin position="63"/>
        <end position="87"/>
    </location>
</feature>
<evidence type="ECO:0000256" key="5">
    <source>
        <dbReference type="ARBA" id="ARBA00023136"/>
    </source>
</evidence>
<proteinExistence type="inferred from homology"/>
<name>A0A6G4A6V3_9ACTN</name>
<accession>A0A6G4A6V3</accession>
<dbReference type="EMBL" id="JAAIKT010000001">
    <property type="protein sequence ID" value="NEW69126.1"/>
    <property type="molecule type" value="Genomic_DNA"/>
</dbReference>